<dbReference type="Proteomes" id="UP000275401">
    <property type="component" value="Unassembled WGS sequence"/>
</dbReference>
<evidence type="ECO:0000313" key="1">
    <source>
        <dbReference type="EMBL" id="RNG30426.1"/>
    </source>
</evidence>
<dbReference type="AlphaFoldDB" id="A0A3M8WKC8"/>
<protein>
    <submittedName>
        <fullName evidence="1">Uncharacterized protein</fullName>
    </submittedName>
</protein>
<reference evidence="1 2" key="1">
    <citation type="submission" date="2018-11" db="EMBL/GenBank/DDBJ databases">
        <title>The Potential of Streptomyces as Biocontrol Agents against the Tomato grey mould, Botrytis cinerea (Gray mold) Frontiers in Microbiology.</title>
        <authorList>
            <person name="Li D."/>
        </authorList>
    </citation>
    <scope>NUCLEOTIDE SEQUENCE [LARGE SCALE GENOMIC DNA]</scope>
    <source>
        <strain evidence="1 2">NEAU-LD23</strain>
    </source>
</reference>
<organism evidence="1 2">
    <name type="scientific">Streptomyces botrytidirepellens</name>
    <dbReference type="NCBI Taxonomy" id="2486417"/>
    <lineage>
        <taxon>Bacteria</taxon>
        <taxon>Bacillati</taxon>
        <taxon>Actinomycetota</taxon>
        <taxon>Actinomycetes</taxon>
        <taxon>Kitasatosporales</taxon>
        <taxon>Streptomycetaceae</taxon>
        <taxon>Streptomyces</taxon>
    </lineage>
</organism>
<evidence type="ECO:0000313" key="2">
    <source>
        <dbReference type="Proteomes" id="UP000275401"/>
    </source>
</evidence>
<sequence>MPAKALFQASGWRGREVEIPRSERGPALLEFKGGLTTSFKVLALHRSATRKTYGEELLYSYGPKALRALLPAQYNRVEVQRVKPRPTSGTGFSRWRLRTLEVADLAGLEDVLSGEHETLVYFADRARVSFAWLGDTEHGELHFTPEYGNEARQLSRHGDIRGTVTVPGAGFLAVRTFGKWTLEKR</sequence>
<accession>A0A3M8WKC8</accession>
<dbReference type="EMBL" id="RIBZ01000139">
    <property type="protein sequence ID" value="RNG30426.1"/>
    <property type="molecule type" value="Genomic_DNA"/>
</dbReference>
<name>A0A3M8WKC8_9ACTN</name>
<gene>
    <name evidence="1" type="ORF">EEJ42_10585</name>
</gene>
<dbReference type="RefSeq" id="WP_123099704.1">
    <property type="nucleotide sequence ID" value="NZ_RIBZ01000139.1"/>
</dbReference>
<proteinExistence type="predicted"/>
<comment type="caution">
    <text evidence="1">The sequence shown here is derived from an EMBL/GenBank/DDBJ whole genome shotgun (WGS) entry which is preliminary data.</text>
</comment>
<keyword evidence="2" id="KW-1185">Reference proteome</keyword>